<dbReference type="OrthoDB" id="5500508at2"/>
<sequence>MRTLLPLSFSTLLAVGCGPATPTPDDPTTPPSTSPPPAAVATSAPYDLSPVPEPGDVVGFARWANPANTITTLAGCAGVPPQLTEGTSRFAVEAILDALFPGATDQKQLAAVVALDAPVFAVTVLDPGSKRGRPLSAVSVGLTSLEGARGAVERLGTPTELSPGVWRVGGKEEAKFSCAIAAAAGSAPARLVCAERERDLVTLTPYVTRTLPSTPAEGRDLRAEIRLVPITDKFGGIARQQLRGIPILAQSQLTIGDPLFDSTVMETANALATEVGALIGDADKLSLEIGSDPTSCLTVSGALALRGNTSWLGATITDQARVMAPPPALFWRLPKDSEAATFSHGGDGPRLAPIFKSLGDLLEGYLGKEKIGGAADRKALADLLRKVPLSKDVTGVSASGGGQKQAPPRSDKAPAAQQELEQLLDDLLGWTLMGITEKPDAINTYFKNLVAAYNRPGLLNTLKKELKNDAKFLPVVKTVPAPKELGKNGFAVQISWKDLPAPNTDPLDGAGPTAKGKAAKITLDAYVYVMDEGTTTWMAVGTNKQELLKRLSMVKAGAPEDATLATRADLAQLKNAKVGSGGYFTIAPFTRSVGQSLGAVFRPLGGGTPALQQALGVLNGLPHKGAGPIFFSTLSEGGSAPKARFTINMTKPSLEDAGALIASGLKVAQSLRP</sequence>
<reference evidence="3 4" key="1">
    <citation type="submission" date="2015-07" db="EMBL/GenBank/DDBJ databases">
        <title>Genome analysis of myxobacterium Chondromyces crocatus Cm c5 reveals a high potential for natural compound synthesis and the genetic basis for the loss of fruiting body formation.</title>
        <authorList>
            <person name="Zaburannyi N."/>
            <person name="Bunk B."/>
            <person name="Maier J."/>
            <person name="Overmann J."/>
            <person name="Mueller R."/>
        </authorList>
    </citation>
    <scope>NUCLEOTIDE SEQUENCE [LARGE SCALE GENOMIC DNA]</scope>
    <source>
        <strain evidence="3 4">Cm c5</strain>
    </source>
</reference>
<feature type="region of interest" description="Disordered" evidence="1">
    <location>
        <begin position="394"/>
        <end position="416"/>
    </location>
</feature>
<proteinExistence type="predicted"/>
<dbReference type="AlphaFoldDB" id="A0A0K1E662"/>
<keyword evidence="4" id="KW-1185">Reference proteome</keyword>
<evidence type="ECO:0000256" key="2">
    <source>
        <dbReference type="SAM" id="SignalP"/>
    </source>
</evidence>
<evidence type="ECO:0000313" key="4">
    <source>
        <dbReference type="Proteomes" id="UP000067626"/>
    </source>
</evidence>
<evidence type="ECO:0000313" key="3">
    <source>
        <dbReference type="EMBL" id="AKT36371.1"/>
    </source>
</evidence>
<dbReference type="RefSeq" id="WP_050428897.1">
    <property type="nucleotide sequence ID" value="NZ_CP012159.1"/>
</dbReference>
<protein>
    <recommendedName>
        <fullName evidence="5">DUF3352 domain-containing protein</fullName>
    </recommendedName>
</protein>
<dbReference type="STRING" id="52.CMC5_004840"/>
<evidence type="ECO:0008006" key="5">
    <source>
        <dbReference type="Google" id="ProtNLM"/>
    </source>
</evidence>
<accession>A0A0K1E662</accession>
<dbReference type="PROSITE" id="PS51257">
    <property type="entry name" value="PROKAR_LIPOPROTEIN"/>
    <property type="match status" value="1"/>
</dbReference>
<dbReference type="KEGG" id="ccro:CMC5_004840"/>
<feature type="chain" id="PRO_5005458934" description="DUF3352 domain-containing protein" evidence="2">
    <location>
        <begin position="23"/>
        <end position="673"/>
    </location>
</feature>
<feature type="signal peptide" evidence="2">
    <location>
        <begin position="1"/>
        <end position="22"/>
    </location>
</feature>
<feature type="compositionally biased region" description="Pro residues" evidence="1">
    <location>
        <begin position="21"/>
        <end position="38"/>
    </location>
</feature>
<evidence type="ECO:0000256" key="1">
    <source>
        <dbReference type="SAM" id="MobiDB-lite"/>
    </source>
</evidence>
<dbReference type="EMBL" id="CP012159">
    <property type="protein sequence ID" value="AKT36371.1"/>
    <property type="molecule type" value="Genomic_DNA"/>
</dbReference>
<feature type="region of interest" description="Disordered" evidence="1">
    <location>
        <begin position="18"/>
        <end position="48"/>
    </location>
</feature>
<dbReference type="Proteomes" id="UP000067626">
    <property type="component" value="Chromosome"/>
</dbReference>
<name>A0A0K1E662_CHOCO</name>
<organism evidence="3 4">
    <name type="scientific">Chondromyces crocatus</name>
    <dbReference type="NCBI Taxonomy" id="52"/>
    <lineage>
        <taxon>Bacteria</taxon>
        <taxon>Pseudomonadati</taxon>
        <taxon>Myxococcota</taxon>
        <taxon>Polyangia</taxon>
        <taxon>Polyangiales</taxon>
        <taxon>Polyangiaceae</taxon>
        <taxon>Chondromyces</taxon>
    </lineage>
</organism>
<gene>
    <name evidence="3" type="ORF">CMC5_004840</name>
</gene>
<keyword evidence="2" id="KW-0732">Signal</keyword>